<protein>
    <submittedName>
        <fullName evidence="3">Extensin family protein</fullName>
    </submittedName>
</protein>
<accession>A0ABT9H7S4</accession>
<proteinExistence type="predicted"/>
<name>A0ABT9H7S4_9SPHN</name>
<evidence type="ECO:0000313" key="3">
    <source>
        <dbReference type="EMBL" id="MDP4539371.1"/>
    </source>
</evidence>
<organism evidence="3 4">
    <name type="scientific">Qipengyuania benthica</name>
    <dbReference type="NCBI Taxonomy" id="3067651"/>
    <lineage>
        <taxon>Bacteria</taxon>
        <taxon>Pseudomonadati</taxon>
        <taxon>Pseudomonadota</taxon>
        <taxon>Alphaproteobacteria</taxon>
        <taxon>Sphingomonadales</taxon>
        <taxon>Erythrobacteraceae</taxon>
        <taxon>Qipengyuania</taxon>
    </lineage>
</organism>
<keyword evidence="4" id="KW-1185">Reference proteome</keyword>
<reference evidence="3 4" key="1">
    <citation type="submission" date="2023-08" db="EMBL/GenBank/DDBJ databases">
        <title>genomic of DY56.</title>
        <authorList>
            <person name="Wang Y."/>
        </authorList>
    </citation>
    <scope>NUCLEOTIDE SEQUENCE [LARGE SCALE GENOMIC DNA]</scope>
    <source>
        <strain evidence="3 4">DY56-A-20</strain>
    </source>
</reference>
<dbReference type="RefSeq" id="WP_305929504.1">
    <property type="nucleotide sequence ID" value="NZ_JAVAIL010000002.1"/>
</dbReference>
<dbReference type="InterPro" id="IPR009683">
    <property type="entry name" value="Extensin-like_C"/>
</dbReference>
<gene>
    <name evidence="3" type="ORF">Q9K01_07030</name>
</gene>
<feature type="transmembrane region" description="Helical" evidence="1">
    <location>
        <begin position="21"/>
        <end position="38"/>
    </location>
</feature>
<evidence type="ECO:0000259" key="2">
    <source>
        <dbReference type="Pfam" id="PF06904"/>
    </source>
</evidence>
<keyword evidence="1" id="KW-0812">Transmembrane</keyword>
<dbReference type="Proteomes" id="UP001235664">
    <property type="component" value="Unassembled WGS sequence"/>
</dbReference>
<keyword evidence="1" id="KW-0472">Membrane</keyword>
<keyword evidence="1" id="KW-1133">Transmembrane helix</keyword>
<feature type="domain" description="Extensin-like C-terminal" evidence="2">
    <location>
        <begin position="73"/>
        <end position="252"/>
    </location>
</feature>
<dbReference type="EMBL" id="JAVAIL010000002">
    <property type="protein sequence ID" value="MDP4539371.1"/>
    <property type="molecule type" value="Genomic_DNA"/>
</dbReference>
<comment type="caution">
    <text evidence="3">The sequence shown here is derived from an EMBL/GenBank/DDBJ whole genome shotgun (WGS) entry which is preliminary data.</text>
</comment>
<dbReference type="Pfam" id="PF06904">
    <property type="entry name" value="Extensin-like_C"/>
    <property type="match status" value="1"/>
</dbReference>
<evidence type="ECO:0000256" key="1">
    <source>
        <dbReference type="SAM" id="Phobius"/>
    </source>
</evidence>
<evidence type="ECO:0000313" key="4">
    <source>
        <dbReference type="Proteomes" id="UP001235664"/>
    </source>
</evidence>
<sequence length="252" mass="27535">MDDSPFRISRRVGRLAGDRRAVGLLLLGALFVGGRGWLAENPQHNPWAPLDLNDPPGFATETKLAALRDDVAECRAVLERSDIAHNVLDPRGEGACERPDRTQLATYPLTPAPPPTTCGVAIALELWRRNSIQPFAEEILGSEVEQIEHLGAYSCRRLYGRDNGAWSEHATGNAIDIAGFVLTDGTRISVLDDWGDEAEQEGEDGNEKAAFLRQVRDGACDSFATVLSPDYNAAHADHLHLDMSPRWGGVCR</sequence>